<dbReference type="SMART" id="SM00044">
    <property type="entry name" value="CYCc"/>
    <property type="match status" value="1"/>
</dbReference>
<dbReference type="Gene3D" id="3.30.70.1230">
    <property type="entry name" value="Nucleotide cyclase"/>
    <property type="match status" value="1"/>
</dbReference>
<keyword evidence="1" id="KW-0547">Nucleotide-binding</keyword>
<dbReference type="InterPro" id="IPR001054">
    <property type="entry name" value="A/G_cyclase"/>
</dbReference>
<dbReference type="AlphaFoldDB" id="A0A7V0N011"/>
<evidence type="ECO:0000313" key="4">
    <source>
        <dbReference type="EMBL" id="HDN84831.1"/>
    </source>
</evidence>
<feature type="domain" description="Guanylate cyclase" evidence="3">
    <location>
        <begin position="41"/>
        <end position="169"/>
    </location>
</feature>
<dbReference type="SUPFAM" id="SSF52540">
    <property type="entry name" value="P-loop containing nucleoside triphosphate hydrolases"/>
    <property type="match status" value="1"/>
</dbReference>
<dbReference type="GO" id="GO:0035556">
    <property type="term" value="P:intracellular signal transduction"/>
    <property type="evidence" value="ECO:0007669"/>
    <property type="project" value="InterPro"/>
</dbReference>
<dbReference type="GO" id="GO:0005737">
    <property type="term" value="C:cytoplasm"/>
    <property type="evidence" value="ECO:0007669"/>
    <property type="project" value="TreeGrafter"/>
</dbReference>
<protein>
    <submittedName>
        <fullName evidence="4">Zinc-ribbon domain-containing protein</fullName>
    </submittedName>
</protein>
<dbReference type="GO" id="GO:0009190">
    <property type="term" value="P:cyclic nucleotide biosynthetic process"/>
    <property type="evidence" value="ECO:0007669"/>
    <property type="project" value="InterPro"/>
</dbReference>
<evidence type="ECO:0000256" key="2">
    <source>
        <dbReference type="ARBA" id="ARBA00022840"/>
    </source>
</evidence>
<dbReference type="Proteomes" id="UP000885660">
    <property type="component" value="Unassembled WGS sequence"/>
</dbReference>
<dbReference type="InterPro" id="IPR041664">
    <property type="entry name" value="AAA_16"/>
</dbReference>
<name>A0A7V0N011_UNCAE</name>
<dbReference type="PANTHER" id="PTHR16305:SF28">
    <property type="entry name" value="GUANYLATE CYCLASE DOMAIN-CONTAINING PROTEIN"/>
    <property type="match status" value="1"/>
</dbReference>
<dbReference type="Pfam" id="PF00211">
    <property type="entry name" value="Guanylate_cyc"/>
    <property type="match status" value="1"/>
</dbReference>
<comment type="caution">
    <text evidence="4">The sequence shown here is derived from an EMBL/GenBank/DDBJ whole genome shotgun (WGS) entry which is preliminary data.</text>
</comment>
<dbReference type="SUPFAM" id="SSF55073">
    <property type="entry name" value="Nucleotide cyclase"/>
    <property type="match status" value="1"/>
</dbReference>
<dbReference type="GO" id="GO:0005524">
    <property type="term" value="F:ATP binding"/>
    <property type="evidence" value="ECO:0007669"/>
    <property type="project" value="UniProtKB-KW"/>
</dbReference>
<evidence type="ECO:0000256" key="1">
    <source>
        <dbReference type="ARBA" id="ARBA00022741"/>
    </source>
</evidence>
<dbReference type="InterPro" id="IPR027417">
    <property type="entry name" value="P-loop_NTPase"/>
</dbReference>
<dbReference type="Pfam" id="PF13191">
    <property type="entry name" value="AAA_16"/>
    <property type="match status" value="1"/>
</dbReference>
<proteinExistence type="predicted"/>
<dbReference type="PROSITE" id="PS50125">
    <property type="entry name" value="GUANYLATE_CYCLASE_2"/>
    <property type="match status" value="1"/>
</dbReference>
<dbReference type="InterPro" id="IPR029787">
    <property type="entry name" value="Nucleotide_cyclase"/>
</dbReference>
<dbReference type="GO" id="GO:0004016">
    <property type="term" value="F:adenylate cyclase activity"/>
    <property type="evidence" value="ECO:0007669"/>
    <property type="project" value="TreeGrafter"/>
</dbReference>
<dbReference type="EMBL" id="DRBC01000216">
    <property type="protein sequence ID" value="HDN84831.1"/>
    <property type="molecule type" value="Genomic_DNA"/>
</dbReference>
<accession>A0A7V0N011</accession>
<keyword evidence="2" id="KW-0067">ATP-binding</keyword>
<feature type="non-terminal residue" evidence="4">
    <location>
        <position position="559"/>
    </location>
</feature>
<reference evidence="4" key="1">
    <citation type="journal article" date="2020" name="mSystems">
        <title>Genome- and Community-Level Interaction Insights into Carbon Utilization and Element Cycling Functions of Hydrothermarchaeota in Hydrothermal Sediment.</title>
        <authorList>
            <person name="Zhou Z."/>
            <person name="Liu Y."/>
            <person name="Xu W."/>
            <person name="Pan J."/>
            <person name="Luo Z.H."/>
            <person name="Li M."/>
        </authorList>
    </citation>
    <scope>NUCLEOTIDE SEQUENCE [LARGE SCALE GENOMIC DNA]</scope>
    <source>
        <strain evidence="4">HyVt-219</strain>
    </source>
</reference>
<gene>
    <name evidence="4" type="ORF">ENG47_03635</name>
</gene>
<evidence type="ECO:0000259" key="3">
    <source>
        <dbReference type="PROSITE" id="PS50125"/>
    </source>
</evidence>
<organism evidence="4">
    <name type="scientific">Aerophobetes bacterium</name>
    <dbReference type="NCBI Taxonomy" id="2030807"/>
    <lineage>
        <taxon>Bacteria</taxon>
        <taxon>Candidatus Aerophobota</taxon>
    </lineage>
</organism>
<dbReference type="PANTHER" id="PTHR16305">
    <property type="entry name" value="TESTICULAR SOLUBLE ADENYLYL CYCLASE"/>
    <property type="match status" value="1"/>
</dbReference>
<sequence length="559" mass="63215">MKCPFCGKENPPYASYCLYCGHNLKEEYILHLTRGERRLVTVFFADVAGFTKISEQLDPEDVLSLINKLFEKLEMPIEKYGGTIDKYLGDGVMVIFGAPQAHENDPERAVRASMEIQEIAKEYFRNFPQNLGIKITINTGVVVAGYSGGKAKKSYTVIGDIVNVAKKMQDIADAGEVLVTETVKNFTSYLFDFEDMGLKFLAGREEPIHVYKLIGFRKGKGGELKAIKGKLIPLVGRSKELNILLNRKELAFSGKGQLVEITGEAGIGKSRMKLELKNSMAPGQANVYEGACINFGRIFLYWPFIEILRNIFEITPDDHKEAIRWKLSKQAEKLNLEIPSVEVLANLLGIGSAEEIIEEKMVIFNSIFTLFDKLSQKKPLVLIFEDIHWIDEASLELLRFLAEKVSTKRILMLCLHRPEFNPAFPEMEHITIIFLTPLSFPESKQFIKYLLGVEDVPDSFVEIIVQKSEGNPLFMEEIISSLAGQGYISIENRKLKILKKIETTDIPASIHALITSELDKLPEDLREIVKIASVIGREFNVRLLAMIARTENLEEKLRE</sequence>
<dbReference type="CDD" id="cd07302">
    <property type="entry name" value="CHD"/>
    <property type="match status" value="1"/>
</dbReference>